<accession>A0A2S6GPS7</accession>
<keyword evidence="2" id="KW-1185">Reference proteome</keyword>
<reference evidence="1 2" key="1">
    <citation type="submission" date="2018-02" db="EMBL/GenBank/DDBJ databases">
        <title>Subsurface microbial communities from deep shales in Ohio and West Virginia, USA.</title>
        <authorList>
            <person name="Wrighton K."/>
        </authorList>
    </citation>
    <scope>NUCLEOTIDE SEQUENCE [LARGE SCALE GENOMIC DNA]</scope>
    <source>
        <strain evidence="1 2">OWC-G53F</strain>
    </source>
</reference>
<evidence type="ECO:0000313" key="1">
    <source>
        <dbReference type="EMBL" id="PPK67262.1"/>
    </source>
</evidence>
<organism evidence="1 2">
    <name type="scientific">Methylobacter tundripaludum</name>
    <dbReference type="NCBI Taxonomy" id="173365"/>
    <lineage>
        <taxon>Bacteria</taxon>
        <taxon>Pseudomonadati</taxon>
        <taxon>Pseudomonadota</taxon>
        <taxon>Gammaproteobacteria</taxon>
        <taxon>Methylococcales</taxon>
        <taxon>Methylococcaceae</taxon>
        <taxon>Methylobacter</taxon>
    </lineage>
</organism>
<comment type="caution">
    <text evidence="1">The sequence shown here is derived from an EMBL/GenBank/DDBJ whole genome shotgun (WGS) entry which is preliminary data.</text>
</comment>
<proteinExistence type="predicted"/>
<sequence>MPAVISITDLTQDDLDLLSDLLNEYLENFDAEEEHFNGIDDPQARYDAVESLYGRFIDVDLSGAEQPLHHPDCLCEWCEIGRGR</sequence>
<dbReference type="AlphaFoldDB" id="A0A2S6GPS7"/>
<gene>
    <name evidence="1" type="ORF">B0F88_1149</name>
</gene>
<dbReference type="Proteomes" id="UP000238071">
    <property type="component" value="Unassembled WGS sequence"/>
</dbReference>
<protein>
    <submittedName>
        <fullName evidence="1">Uncharacterized protein</fullName>
    </submittedName>
</protein>
<dbReference type="RefSeq" id="WP_104424818.1">
    <property type="nucleotide sequence ID" value="NZ_PTIY01000014.1"/>
</dbReference>
<evidence type="ECO:0000313" key="2">
    <source>
        <dbReference type="Proteomes" id="UP000238071"/>
    </source>
</evidence>
<name>A0A2S6GPS7_9GAMM</name>
<dbReference type="EMBL" id="PTIY01000014">
    <property type="protein sequence ID" value="PPK67262.1"/>
    <property type="molecule type" value="Genomic_DNA"/>
</dbReference>